<evidence type="ECO:0000256" key="1">
    <source>
        <dbReference type="SAM" id="MobiDB-lite"/>
    </source>
</evidence>
<reference evidence="2 3" key="1">
    <citation type="journal article" date="2016" name="Genome Biol. Evol.">
        <title>Divergent and convergent evolution of fungal pathogenicity.</title>
        <authorList>
            <person name="Shang Y."/>
            <person name="Xiao G."/>
            <person name="Zheng P."/>
            <person name="Cen K."/>
            <person name="Zhan S."/>
            <person name="Wang C."/>
        </authorList>
    </citation>
    <scope>NUCLEOTIDE SEQUENCE [LARGE SCALE GENOMIC DNA]</scope>
    <source>
        <strain evidence="2 3">ARSEF 7405</strain>
    </source>
</reference>
<evidence type="ECO:0000313" key="3">
    <source>
        <dbReference type="Proteomes" id="UP000242877"/>
    </source>
</evidence>
<sequence>MLQDSKPELARTLTSKNLAMSVYSLTEFTTRELSHRESFTVEARSQTGSISREPFAEGGPTNENRSKKKNKDCLPPPIRVDARGRTVLVRRYALENQPWYIEQRRREEAARARLPPVIDFDAEDAAAEREERQKRKKMNKKGLSSLFRKIFKNQKSAQEGTEEQNEAASQAESGPSQDAQN</sequence>
<feature type="region of interest" description="Disordered" evidence="1">
    <location>
        <begin position="126"/>
        <end position="181"/>
    </location>
</feature>
<dbReference type="EMBL" id="AZGZ01000016">
    <property type="protein sequence ID" value="KZZ90597.1"/>
    <property type="molecule type" value="Genomic_DNA"/>
</dbReference>
<keyword evidence="3" id="KW-1185">Reference proteome</keyword>
<proteinExistence type="predicted"/>
<name>A0A167XXI7_9EURO</name>
<dbReference type="Proteomes" id="UP000242877">
    <property type="component" value="Unassembled WGS sequence"/>
</dbReference>
<evidence type="ECO:0000313" key="2">
    <source>
        <dbReference type="EMBL" id="KZZ90597.1"/>
    </source>
</evidence>
<dbReference type="OrthoDB" id="10534337at2759"/>
<comment type="caution">
    <text evidence="2">The sequence shown here is derived from an EMBL/GenBank/DDBJ whole genome shotgun (WGS) entry which is preliminary data.</text>
</comment>
<accession>A0A167XXI7</accession>
<feature type="region of interest" description="Disordered" evidence="1">
    <location>
        <begin position="34"/>
        <end position="80"/>
    </location>
</feature>
<organism evidence="2 3">
    <name type="scientific">Ascosphaera apis ARSEF 7405</name>
    <dbReference type="NCBI Taxonomy" id="392613"/>
    <lineage>
        <taxon>Eukaryota</taxon>
        <taxon>Fungi</taxon>
        <taxon>Dikarya</taxon>
        <taxon>Ascomycota</taxon>
        <taxon>Pezizomycotina</taxon>
        <taxon>Eurotiomycetes</taxon>
        <taxon>Eurotiomycetidae</taxon>
        <taxon>Onygenales</taxon>
        <taxon>Ascosphaeraceae</taxon>
        <taxon>Ascosphaera</taxon>
    </lineage>
</organism>
<dbReference type="VEuPathDB" id="FungiDB:AAP_03692"/>
<dbReference type="AlphaFoldDB" id="A0A167XXI7"/>
<protein>
    <submittedName>
        <fullName evidence="2">Uncharacterized protein</fullName>
    </submittedName>
</protein>
<gene>
    <name evidence="2" type="ORF">AAP_03692</name>
</gene>